<gene>
    <name evidence="2" type="ORF">MM415A03442_0002</name>
    <name evidence="3" type="ORF">MM415B02087_0004</name>
</gene>
<keyword evidence="1" id="KW-1133">Transmembrane helix</keyword>
<accession>A0A6M3KW68</accession>
<reference evidence="3" key="1">
    <citation type="submission" date="2020-03" db="EMBL/GenBank/DDBJ databases">
        <title>The deep terrestrial virosphere.</title>
        <authorList>
            <person name="Holmfeldt K."/>
            <person name="Nilsson E."/>
            <person name="Simone D."/>
            <person name="Lopez-Fernandez M."/>
            <person name="Wu X."/>
            <person name="de Brujin I."/>
            <person name="Lundin D."/>
            <person name="Andersson A."/>
            <person name="Bertilsson S."/>
            <person name="Dopson M."/>
        </authorList>
    </citation>
    <scope>NUCLEOTIDE SEQUENCE</scope>
    <source>
        <strain evidence="2">MM415A03442</strain>
        <strain evidence="3">MM415B02087</strain>
    </source>
</reference>
<organism evidence="3">
    <name type="scientific">viral metagenome</name>
    <dbReference type="NCBI Taxonomy" id="1070528"/>
    <lineage>
        <taxon>unclassified sequences</taxon>
        <taxon>metagenomes</taxon>
        <taxon>organismal metagenomes</taxon>
    </lineage>
</organism>
<dbReference type="EMBL" id="MT142631">
    <property type="protein sequence ID" value="QJA86366.1"/>
    <property type="molecule type" value="Genomic_DNA"/>
</dbReference>
<evidence type="ECO:0000256" key="1">
    <source>
        <dbReference type="SAM" id="Phobius"/>
    </source>
</evidence>
<dbReference type="AlphaFoldDB" id="A0A6M3KW68"/>
<proteinExistence type="predicted"/>
<feature type="transmembrane region" description="Helical" evidence="1">
    <location>
        <begin position="22"/>
        <end position="44"/>
    </location>
</feature>
<keyword evidence="1" id="KW-0472">Membrane</keyword>
<keyword evidence="1" id="KW-0812">Transmembrane</keyword>
<name>A0A6M3KW68_9ZZZZ</name>
<evidence type="ECO:0000313" key="2">
    <source>
        <dbReference type="EMBL" id="QJA70961.1"/>
    </source>
</evidence>
<dbReference type="EMBL" id="MT141836">
    <property type="protein sequence ID" value="QJA70961.1"/>
    <property type="molecule type" value="Genomic_DNA"/>
</dbReference>
<protein>
    <submittedName>
        <fullName evidence="3">Uncharacterized protein</fullName>
    </submittedName>
</protein>
<evidence type="ECO:0000313" key="3">
    <source>
        <dbReference type="EMBL" id="QJA86366.1"/>
    </source>
</evidence>
<sequence length="58" mass="6606">MNGPVCWKRRSYYQPWTTLDTFLVVVSLVTWLAVVPVVCSWIDIAASSTPTKARYGRD</sequence>